<dbReference type="SUPFAM" id="SSF63411">
    <property type="entry name" value="LuxS/MPP-like metallohydrolase"/>
    <property type="match status" value="4"/>
</dbReference>
<accession>K8EEV2</accession>
<dbReference type="GO" id="GO:0005759">
    <property type="term" value="C:mitochondrial matrix"/>
    <property type="evidence" value="ECO:0007669"/>
    <property type="project" value="TreeGrafter"/>
</dbReference>
<organism evidence="4 5">
    <name type="scientific">Bathycoccus prasinos</name>
    <dbReference type="NCBI Taxonomy" id="41875"/>
    <lineage>
        <taxon>Eukaryota</taxon>
        <taxon>Viridiplantae</taxon>
        <taxon>Chlorophyta</taxon>
        <taxon>Mamiellophyceae</taxon>
        <taxon>Mamiellales</taxon>
        <taxon>Bathycoccaceae</taxon>
        <taxon>Bathycoccus</taxon>
    </lineage>
</organism>
<evidence type="ECO:0000256" key="2">
    <source>
        <dbReference type="SAM" id="MobiDB-lite"/>
    </source>
</evidence>
<dbReference type="FunFam" id="3.30.830.10:FF:000011">
    <property type="entry name" value="Presequence protease, mitochondrial"/>
    <property type="match status" value="1"/>
</dbReference>
<gene>
    <name evidence="4" type="ORF">Bathy05g03880</name>
</gene>
<dbReference type="InterPro" id="IPR007863">
    <property type="entry name" value="Peptidase_M16_C"/>
</dbReference>
<keyword evidence="5" id="KW-1185">Reference proteome</keyword>
<evidence type="ECO:0000259" key="3">
    <source>
        <dbReference type="SMART" id="SM01264"/>
    </source>
</evidence>
<dbReference type="Pfam" id="PF08367">
    <property type="entry name" value="M16C_assoc"/>
    <property type="match status" value="1"/>
</dbReference>
<dbReference type="Gene3D" id="3.30.830.10">
    <property type="entry name" value="Metalloenzyme, LuxS/M16 peptidase-like"/>
    <property type="match status" value="4"/>
</dbReference>
<reference evidence="4 5" key="1">
    <citation type="submission" date="2011-10" db="EMBL/GenBank/DDBJ databases">
        <authorList>
            <person name="Genoscope - CEA"/>
        </authorList>
    </citation>
    <scope>NUCLEOTIDE SEQUENCE [LARGE SCALE GENOMIC DNA]</scope>
    <source>
        <strain evidence="4 5">RCC 1105</strain>
    </source>
</reference>
<dbReference type="PANTHER" id="PTHR43016:SF13">
    <property type="entry name" value="PRESEQUENCE PROTEASE, MITOCHONDRIAL"/>
    <property type="match status" value="1"/>
</dbReference>
<dbReference type="eggNOG" id="KOG2019">
    <property type="taxonomic scope" value="Eukaryota"/>
</dbReference>
<dbReference type="PROSITE" id="PS00143">
    <property type="entry name" value="INSULINASE"/>
    <property type="match status" value="1"/>
</dbReference>
<dbReference type="PANTHER" id="PTHR43016">
    <property type="entry name" value="PRESEQUENCE PROTEASE"/>
    <property type="match status" value="1"/>
</dbReference>
<feature type="compositionally biased region" description="Low complexity" evidence="2">
    <location>
        <begin position="12"/>
        <end position="27"/>
    </location>
</feature>
<dbReference type="Pfam" id="PF22516">
    <property type="entry name" value="PreP_C"/>
    <property type="match status" value="1"/>
</dbReference>
<feature type="region of interest" description="Disordered" evidence="2">
    <location>
        <begin position="1"/>
        <end position="30"/>
    </location>
</feature>
<dbReference type="GO" id="GO:0004222">
    <property type="term" value="F:metalloendopeptidase activity"/>
    <property type="evidence" value="ECO:0007669"/>
    <property type="project" value="InterPro"/>
</dbReference>
<sequence length="1051" mass="115036">MSSASGMIVMKASSSQGNNVSASSVVATDESKKSLEQLKSLKAGDLLANGAFRVEKVEPVPDYQVVSVSLKHVKTGAHWLHIGADDSNNAFNVGFKTVPMDDTGVAHILEHTTLCGSNKYPIRDPFFNMLRRSLSTFMNAMTSADFTCYPFATMNRVDYDNLLSVYLDAVFFPKLEEQDFKQEGHRFEFAKTEDASSGLKYKGVVFNEMKGAMGSQNARFMRALGANLFPTSTFHYNSGGDPTAIPDLTYEQLKAFHALHYHPSNARFYTYGDFPLEETLINAETMALNQFEAIDVSKLDIADESRYTSPVVAEVSVPRDSVVNDPKKTAITSTAWLMLNNVKDDANAKLDNFALSIASDLLLSGPQSYFHEALLEPGYGSGLAPGSGYGNSRRETSFSVGVKGVGEEEIPIVEQKIQETLESVAKSGFPRNRVDSTLHQIELDAAAVKPNFGLMVGIGTMSTWVHDGDALRPLRTLSLARQLQEKLDSDPQYWQNLISKYFLNNQHKVIVRARSDEKYDAKLEEAENALLKELESKLSEDEKKKIVEDGVKLKAAQDGEQNAELLPTLKVAEAVDRSIKKWGSKEEKLRLNSNNIDLKLQVDEQPTNGVVYVGAMFDCSQLPDRLTPYLDYFADYVDQIGTSKVGYKDFAEKIKGVSGGVSIDVLSNNDTNMPLKWTENGEVAMNIGSHCLARNADAMGDILLDVCTDAKWFGDDERLKFLIKRRSAQLGASVAQNGMGYGKAVCASKMSAAGELENRTGGLPQVALAQRLAKAEQAGVEEVKAACSEIQSLLLTPENVKRCRVASQAQDVEAGKAQLAKWLSALPSTGSKPSSSDGSSLNAKLAAFTPQSASKTYVAIKGQTNYCTGAIETVGYEHPDAPALFLLSQAMSTEFLHREIREKGGAYGGGSSFVPSAGIFYFSSYRDPNTLETIETFQKACEWAAQPSSITKTMVEEAHLRAFKSIDSPIAPASRGQSLYAQRMTDAQRQNFRTRLLDCTAEDMTRVAQEYLLNKPMTVCIVGSEDKVPVDDKAYECVDAEGLPKTNAPTV</sequence>
<dbReference type="InterPro" id="IPR001431">
    <property type="entry name" value="Pept_M16_Zn_BS"/>
</dbReference>
<name>K8EEV2_9CHLO</name>
<dbReference type="InterPro" id="IPR011249">
    <property type="entry name" value="Metalloenz_LuxS/M16"/>
</dbReference>
<proteinExistence type="inferred from homology"/>
<dbReference type="EMBL" id="FO082274">
    <property type="protein sequence ID" value="CCO16652.1"/>
    <property type="molecule type" value="Genomic_DNA"/>
</dbReference>
<dbReference type="AlphaFoldDB" id="K8EEV2"/>
<dbReference type="RefSeq" id="XP_007513094.1">
    <property type="nucleotide sequence ID" value="XM_007513032.1"/>
</dbReference>
<dbReference type="KEGG" id="bpg:Bathy05g03880"/>
<evidence type="ECO:0000313" key="4">
    <source>
        <dbReference type="EMBL" id="CCO16652.1"/>
    </source>
</evidence>
<dbReference type="GO" id="GO:0016485">
    <property type="term" value="P:protein processing"/>
    <property type="evidence" value="ECO:0007669"/>
    <property type="project" value="TreeGrafter"/>
</dbReference>
<dbReference type="Proteomes" id="UP000198341">
    <property type="component" value="Chromosome 5"/>
</dbReference>
<dbReference type="FunFam" id="3.30.830.10:FF:000013">
    <property type="entry name" value="Mitochondrial presequence protease"/>
    <property type="match status" value="1"/>
</dbReference>
<evidence type="ECO:0000256" key="1">
    <source>
        <dbReference type="RuleBase" id="RU004447"/>
    </source>
</evidence>
<dbReference type="SMART" id="SM01264">
    <property type="entry name" value="M16C_associated"/>
    <property type="match status" value="1"/>
</dbReference>
<dbReference type="GO" id="GO:0046872">
    <property type="term" value="F:metal ion binding"/>
    <property type="evidence" value="ECO:0007669"/>
    <property type="project" value="InterPro"/>
</dbReference>
<dbReference type="Pfam" id="PF05193">
    <property type="entry name" value="Peptidase_M16_C"/>
    <property type="match status" value="1"/>
</dbReference>
<dbReference type="InterPro" id="IPR011765">
    <property type="entry name" value="Pept_M16_N"/>
</dbReference>
<comment type="similarity">
    <text evidence="1">Belongs to the peptidase M16 family.</text>
</comment>
<feature type="domain" description="Peptidase M16C associated" evidence="3">
    <location>
        <begin position="513"/>
        <end position="772"/>
    </location>
</feature>
<dbReference type="GeneID" id="19015891"/>
<dbReference type="OrthoDB" id="495012at2759"/>
<dbReference type="InterPro" id="IPR055130">
    <property type="entry name" value="PreP_C"/>
</dbReference>
<evidence type="ECO:0000313" key="5">
    <source>
        <dbReference type="Proteomes" id="UP000198341"/>
    </source>
</evidence>
<protein>
    <recommendedName>
        <fullName evidence="3">Peptidase M16C associated domain-containing protein</fullName>
    </recommendedName>
</protein>
<dbReference type="Pfam" id="PF00675">
    <property type="entry name" value="Peptidase_M16"/>
    <property type="match status" value="1"/>
</dbReference>
<dbReference type="InterPro" id="IPR013578">
    <property type="entry name" value="Peptidase_M16C_assoc"/>
</dbReference>